<reference evidence="3 4" key="1">
    <citation type="submission" date="2017-05" db="EMBL/GenBank/DDBJ databases">
        <title>De novo genome assembly of Deniococcus indicus strain DR1.</title>
        <authorList>
            <person name="Chauhan D."/>
            <person name="Yennamalli R.M."/>
            <person name="Priyadarshini R."/>
        </authorList>
    </citation>
    <scope>NUCLEOTIDE SEQUENCE [LARGE SCALE GENOMIC DNA]</scope>
    <source>
        <strain evidence="3 4">DR1</strain>
    </source>
</reference>
<feature type="chain" id="PRO_5011913657" description="Spore coat protein U domain-containing protein" evidence="1">
    <location>
        <begin position="23"/>
        <end position="139"/>
    </location>
</feature>
<evidence type="ECO:0000313" key="3">
    <source>
        <dbReference type="EMBL" id="OWL93448.1"/>
    </source>
</evidence>
<feature type="signal peptide" evidence="1">
    <location>
        <begin position="1"/>
        <end position="22"/>
    </location>
</feature>
<dbReference type="Proteomes" id="UP000197208">
    <property type="component" value="Unassembled WGS sequence"/>
</dbReference>
<evidence type="ECO:0000313" key="4">
    <source>
        <dbReference type="Proteomes" id="UP000197208"/>
    </source>
</evidence>
<evidence type="ECO:0000313" key="2">
    <source>
        <dbReference type="EMBL" id="OWL93195.1"/>
    </source>
</evidence>
<proteinExistence type="predicted"/>
<sequence>MTRLIRSAALLAALTAGAGAQGACTVTFQSGPAAPYSWINDSLTEASLHIECGAQERPPALTVSLLRPGNAPRVLVMDSWTLRYGLFRDPGRQLSFSDPVVVRLDTQGTARIPLFILIERGQLVPAGRYSAIETLTVEY</sequence>
<dbReference type="EMBL" id="NHMK01000039">
    <property type="protein sequence ID" value="OWL93195.1"/>
    <property type="molecule type" value="Genomic_DNA"/>
</dbReference>
<keyword evidence="4" id="KW-1185">Reference proteome</keyword>
<dbReference type="EMBL" id="NHMK01000035">
    <property type="protein sequence ID" value="OWL93448.1"/>
    <property type="molecule type" value="Genomic_DNA"/>
</dbReference>
<name>A0A246BE15_9DEIO</name>
<evidence type="ECO:0000256" key="1">
    <source>
        <dbReference type="SAM" id="SignalP"/>
    </source>
</evidence>
<dbReference type="AlphaFoldDB" id="A0A246BE15"/>
<keyword evidence="1" id="KW-0732">Signal</keyword>
<organism evidence="3 4">
    <name type="scientific">Deinococcus indicus</name>
    <dbReference type="NCBI Taxonomy" id="223556"/>
    <lineage>
        <taxon>Bacteria</taxon>
        <taxon>Thermotogati</taxon>
        <taxon>Deinococcota</taxon>
        <taxon>Deinococci</taxon>
        <taxon>Deinococcales</taxon>
        <taxon>Deinococcaceae</taxon>
        <taxon>Deinococcus</taxon>
    </lineage>
</organism>
<dbReference type="RefSeq" id="WP_088250302.1">
    <property type="nucleotide sequence ID" value="NZ_NHMK01000035.1"/>
</dbReference>
<evidence type="ECO:0008006" key="5">
    <source>
        <dbReference type="Google" id="ProtNLM"/>
    </source>
</evidence>
<accession>A0A246BE15</accession>
<comment type="caution">
    <text evidence="3">The sequence shown here is derived from an EMBL/GenBank/DDBJ whole genome shotgun (WGS) entry which is preliminary data.</text>
</comment>
<protein>
    <recommendedName>
        <fullName evidence="5">Spore coat protein U domain-containing protein</fullName>
    </recommendedName>
</protein>
<gene>
    <name evidence="3" type="ORF">CBQ26_19655</name>
    <name evidence="2" type="ORF">CBQ26_20905</name>
</gene>